<keyword evidence="1" id="KW-0732">Signal</keyword>
<dbReference type="EMBL" id="CP126981">
    <property type="protein sequence ID" value="WIM86713.1"/>
    <property type="molecule type" value="Genomic_DNA"/>
</dbReference>
<name>A0ABY8VSV9_9MYCO</name>
<dbReference type="InterPro" id="IPR007969">
    <property type="entry name" value="DUF732"/>
</dbReference>
<dbReference type="RefSeq" id="WP_285186182.1">
    <property type="nucleotide sequence ID" value="NZ_CP126981.1"/>
</dbReference>
<protein>
    <submittedName>
        <fullName evidence="3">DUF732 domain-containing protein</fullName>
    </submittedName>
</protein>
<evidence type="ECO:0000256" key="1">
    <source>
        <dbReference type="SAM" id="SignalP"/>
    </source>
</evidence>
<evidence type="ECO:0000313" key="4">
    <source>
        <dbReference type="Proteomes" id="UP001236585"/>
    </source>
</evidence>
<gene>
    <name evidence="3" type="ORF">PT015_17745</name>
</gene>
<dbReference type="Pfam" id="PF05305">
    <property type="entry name" value="DUF732"/>
    <property type="match status" value="1"/>
</dbReference>
<evidence type="ECO:0000313" key="3">
    <source>
        <dbReference type="EMBL" id="WIM86713.1"/>
    </source>
</evidence>
<feature type="domain" description="DUF732" evidence="2">
    <location>
        <begin position="43"/>
        <end position="108"/>
    </location>
</feature>
<reference evidence="3 4" key="1">
    <citation type="journal article" date="2023" name="Microbiol. Resour. Announc.">
        <title>Complete Genome Sequence of Mycobacterium wuenschmanii, a novel Nontuberculous Mycobacterium Isolated from a captive population of Amazon Milk Frogs.</title>
        <authorList>
            <person name="Hicks J."/>
            <person name="Zeineldin M."/>
            <person name="Ward H."/>
            <person name="Wuenschmann A."/>
            <person name="Camp P."/>
            <person name="Farrell D."/>
            <person name="Lehman K."/>
            <person name="Thacker T."/>
            <person name="Cuthbert E."/>
        </authorList>
    </citation>
    <scope>NUCLEOTIDE SEQUENCE [LARGE SCALE GENOMIC DNA]</scope>
    <source>
        <strain evidence="3 4">Wuenschmanii</strain>
    </source>
</reference>
<keyword evidence="4" id="KW-1185">Reference proteome</keyword>
<feature type="chain" id="PRO_5045112004" evidence="1">
    <location>
        <begin position="43"/>
        <end position="111"/>
    </location>
</feature>
<organism evidence="3 4">
    <name type="scientific">Candidatus Mycobacterium wuenschmannii</name>
    <dbReference type="NCBI Taxonomy" id="3027808"/>
    <lineage>
        <taxon>Bacteria</taxon>
        <taxon>Bacillati</taxon>
        <taxon>Actinomycetota</taxon>
        <taxon>Actinomycetes</taxon>
        <taxon>Mycobacteriales</taxon>
        <taxon>Mycobacteriaceae</taxon>
        <taxon>Mycobacterium</taxon>
    </lineage>
</organism>
<proteinExistence type="predicted"/>
<accession>A0ABY8VSV9</accession>
<dbReference type="Proteomes" id="UP001236585">
    <property type="component" value="Chromosome"/>
</dbReference>
<sequence length="111" mass="11165">MLTLTIGAMATGSLRTAPLRLAGIAGAAAIAALVGQAAPAQADEADYVSALHQKFAFLSAGQLVGEGHRICAAVDGGRNGFDNVAMVTRDLGVSEADAVELMTAAITNLHC</sequence>
<evidence type="ECO:0000259" key="2">
    <source>
        <dbReference type="Pfam" id="PF05305"/>
    </source>
</evidence>
<feature type="signal peptide" evidence="1">
    <location>
        <begin position="1"/>
        <end position="42"/>
    </location>
</feature>